<reference evidence="2 3" key="1">
    <citation type="journal article" date="2024" name="Plant Biotechnol. J.">
        <title>Dendrobium thyrsiflorum genome and its molecular insights into genes involved in important horticultural traits.</title>
        <authorList>
            <person name="Chen B."/>
            <person name="Wang J.Y."/>
            <person name="Zheng P.J."/>
            <person name="Li K.L."/>
            <person name="Liang Y.M."/>
            <person name="Chen X.F."/>
            <person name="Zhang C."/>
            <person name="Zhao X."/>
            <person name="He X."/>
            <person name="Zhang G.Q."/>
            <person name="Liu Z.J."/>
            <person name="Xu Q."/>
        </authorList>
    </citation>
    <scope>NUCLEOTIDE SEQUENCE [LARGE SCALE GENOMIC DNA]</scope>
    <source>
        <strain evidence="2">GZMU011</strain>
    </source>
</reference>
<sequence>MDGRFAALEELMKMLEDKQKLTTSKSKETTGGHGMGGNPNPFRGRENSKVEVLEVDDVMPPLEPLSSPRLIREIPTLHLGDQAARLLLLCNPERKPVTLAGISLSFHHLEPF</sequence>
<dbReference type="Proteomes" id="UP001552299">
    <property type="component" value="Unassembled WGS sequence"/>
</dbReference>
<dbReference type="AlphaFoldDB" id="A0ABD0TVY0"/>
<evidence type="ECO:0000313" key="3">
    <source>
        <dbReference type="Proteomes" id="UP001552299"/>
    </source>
</evidence>
<dbReference type="EMBL" id="JANQDX010000019">
    <property type="protein sequence ID" value="KAL0903779.1"/>
    <property type="molecule type" value="Genomic_DNA"/>
</dbReference>
<accession>A0ABD0TVY0</accession>
<feature type="compositionally biased region" description="Basic and acidic residues" evidence="1">
    <location>
        <begin position="19"/>
        <end position="30"/>
    </location>
</feature>
<protein>
    <submittedName>
        <fullName evidence="2">Uncharacterized protein</fullName>
    </submittedName>
</protein>
<evidence type="ECO:0000313" key="2">
    <source>
        <dbReference type="EMBL" id="KAL0903779.1"/>
    </source>
</evidence>
<organism evidence="2 3">
    <name type="scientific">Dendrobium thyrsiflorum</name>
    <name type="common">Pinecone-like raceme dendrobium</name>
    <name type="synonym">Orchid</name>
    <dbReference type="NCBI Taxonomy" id="117978"/>
    <lineage>
        <taxon>Eukaryota</taxon>
        <taxon>Viridiplantae</taxon>
        <taxon>Streptophyta</taxon>
        <taxon>Embryophyta</taxon>
        <taxon>Tracheophyta</taxon>
        <taxon>Spermatophyta</taxon>
        <taxon>Magnoliopsida</taxon>
        <taxon>Liliopsida</taxon>
        <taxon>Asparagales</taxon>
        <taxon>Orchidaceae</taxon>
        <taxon>Epidendroideae</taxon>
        <taxon>Malaxideae</taxon>
        <taxon>Dendrobiinae</taxon>
        <taxon>Dendrobium</taxon>
    </lineage>
</organism>
<gene>
    <name evidence="2" type="ORF">M5K25_025828</name>
</gene>
<proteinExistence type="predicted"/>
<keyword evidence="3" id="KW-1185">Reference proteome</keyword>
<evidence type="ECO:0000256" key="1">
    <source>
        <dbReference type="SAM" id="MobiDB-lite"/>
    </source>
</evidence>
<feature type="region of interest" description="Disordered" evidence="1">
    <location>
        <begin position="19"/>
        <end position="45"/>
    </location>
</feature>
<comment type="caution">
    <text evidence="2">The sequence shown here is derived from an EMBL/GenBank/DDBJ whole genome shotgun (WGS) entry which is preliminary data.</text>
</comment>
<name>A0ABD0TVY0_DENTH</name>